<reference evidence="1 2" key="1">
    <citation type="submission" date="2018-05" db="EMBL/GenBank/DDBJ databases">
        <title>Genomic Encyclopedia of Type Strains, Phase IV (KMG-IV): sequencing the most valuable type-strain genomes for metagenomic binning, comparative biology and taxonomic classification.</title>
        <authorList>
            <person name="Goeker M."/>
        </authorList>
    </citation>
    <scope>NUCLEOTIDE SEQUENCE [LARGE SCALE GENOMIC DNA]</scope>
    <source>
        <strain evidence="1 2">DSM 29661</strain>
    </source>
</reference>
<keyword evidence="2" id="KW-1185">Reference proteome</keyword>
<protein>
    <recommendedName>
        <fullName evidence="3">Nucleic acid-binding protein</fullName>
    </recommendedName>
</protein>
<comment type="caution">
    <text evidence="1">The sequence shown here is derived from an EMBL/GenBank/DDBJ whole genome shotgun (WGS) entry which is preliminary data.</text>
</comment>
<dbReference type="RefSeq" id="WP_110391796.1">
    <property type="nucleotide sequence ID" value="NZ_QJKI01000024.1"/>
</dbReference>
<dbReference type="OrthoDB" id="7359859at2"/>
<dbReference type="AlphaFoldDB" id="A0A318KKW8"/>
<dbReference type="SUPFAM" id="SSF88723">
    <property type="entry name" value="PIN domain-like"/>
    <property type="match status" value="1"/>
</dbReference>
<dbReference type="EMBL" id="QJKI01000024">
    <property type="protein sequence ID" value="PXX75905.1"/>
    <property type="molecule type" value="Genomic_DNA"/>
</dbReference>
<dbReference type="Gene3D" id="3.40.50.1010">
    <property type="entry name" value="5'-nuclease"/>
    <property type="match status" value="1"/>
</dbReference>
<evidence type="ECO:0000313" key="1">
    <source>
        <dbReference type="EMBL" id="PXX75905.1"/>
    </source>
</evidence>
<dbReference type="Pfam" id="PF11848">
    <property type="entry name" value="DUF3368"/>
    <property type="match status" value="1"/>
</dbReference>
<sequence length="165" mass="18301">MQLLISDANILIDMEEGGLLDLMFLLPYQFKVPDVVLDEELEEMAGRLRALSIQVGELDGDGMRHAIELSGKHKKVSRYDCIGLALAKQECCPLLTGDRALRAAASQEAVVVKGTVWLMEQLIVLGKLSVTEAEASIVRMREKGRRLPWEQIALMLSSIENTGHE</sequence>
<evidence type="ECO:0000313" key="2">
    <source>
        <dbReference type="Proteomes" id="UP000247555"/>
    </source>
</evidence>
<dbReference type="Proteomes" id="UP000247555">
    <property type="component" value="Unassembled WGS sequence"/>
</dbReference>
<name>A0A318KKW8_9NEIS</name>
<gene>
    <name evidence="1" type="ORF">DFR34_12445</name>
</gene>
<dbReference type="InterPro" id="IPR021799">
    <property type="entry name" value="PIN-like_prokaryotic"/>
</dbReference>
<dbReference type="InterPro" id="IPR029060">
    <property type="entry name" value="PIN-like_dom_sf"/>
</dbReference>
<accession>A0A318KKW8</accession>
<evidence type="ECO:0008006" key="3">
    <source>
        <dbReference type="Google" id="ProtNLM"/>
    </source>
</evidence>
<proteinExistence type="predicted"/>
<organism evidence="1 2">
    <name type="scientific">Rivihabitans pingtungensis</name>
    <dbReference type="NCBI Taxonomy" id="1054498"/>
    <lineage>
        <taxon>Bacteria</taxon>
        <taxon>Pseudomonadati</taxon>
        <taxon>Pseudomonadota</taxon>
        <taxon>Betaproteobacteria</taxon>
        <taxon>Neisseriales</taxon>
        <taxon>Aquaspirillaceae</taxon>
        <taxon>Rivihabitans</taxon>
    </lineage>
</organism>